<name>D8SCX8_SELML</name>
<gene>
    <name evidence="3" type="ORF">SELMODRAFT_420730</name>
</gene>
<dbReference type="Proteomes" id="UP000001514">
    <property type="component" value="Unassembled WGS sequence"/>
</dbReference>
<evidence type="ECO:0000313" key="4">
    <source>
        <dbReference type="Proteomes" id="UP000001514"/>
    </source>
</evidence>
<evidence type="ECO:0000313" key="3">
    <source>
        <dbReference type="EMBL" id="EFJ17933.1"/>
    </source>
</evidence>
<dbReference type="EMBL" id="GL377612">
    <property type="protein sequence ID" value="EFJ17933.1"/>
    <property type="molecule type" value="Genomic_DNA"/>
</dbReference>
<feature type="chain" id="PRO_5003122605" evidence="2">
    <location>
        <begin position="20"/>
        <end position="246"/>
    </location>
</feature>
<dbReference type="Gramene" id="EFJ17933">
    <property type="protein sequence ID" value="EFJ17933"/>
    <property type="gene ID" value="SELMODRAFT_420730"/>
</dbReference>
<keyword evidence="2" id="KW-0732">Signal</keyword>
<evidence type="ECO:0000256" key="2">
    <source>
        <dbReference type="SAM" id="SignalP"/>
    </source>
</evidence>
<keyword evidence="4" id="KW-1185">Reference proteome</keyword>
<protein>
    <submittedName>
        <fullName evidence="3">Uncharacterized protein</fullName>
    </submittedName>
</protein>
<dbReference type="KEGG" id="smo:SELMODRAFT_420730"/>
<reference evidence="3 4" key="1">
    <citation type="journal article" date="2011" name="Science">
        <title>The Selaginella genome identifies genetic changes associated with the evolution of vascular plants.</title>
        <authorList>
            <person name="Banks J.A."/>
            <person name="Nishiyama T."/>
            <person name="Hasebe M."/>
            <person name="Bowman J.L."/>
            <person name="Gribskov M."/>
            <person name="dePamphilis C."/>
            <person name="Albert V.A."/>
            <person name="Aono N."/>
            <person name="Aoyama T."/>
            <person name="Ambrose B.A."/>
            <person name="Ashton N.W."/>
            <person name="Axtell M.J."/>
            <person name="Barker E."/>
            <person name="Barker M.S."/>
            <person name="Bennetzen J.L."/>
            <person name="Bonawitz N.D."/>
            <person name="Chapple C."/>
            <person name="Cheng C."/>
            <person name="Correa L.G."/>
            <person name="Dacre M."/>
            <person name="DeBarry J."/>
            <person name="Dreyer I."/>
            <person name="Elias M."/>
            <person name="Engstrom E.M."/>
            <person name="Estelle M."/>
            <person name="Feng L."/>
            <person name="Finet C."/>
            <person name="Floyd S.K."/>
            <person name="Frommer W.B."/>
            <person name="Fujita T."/>
            <person name="Gramzow L."/>
            <person name="Gutensohn M."/>
            <person name="Harholt J."/>
            <person name="Hattori M."/>
            <person name="Heyl A."/>
            <person name="Hirai T."/>
            <person name="Hiwatashi Y."/>
            <person name="Ishikawa M."/>
            <person name="Iwata M."/>
            <person name="Karol K.G."/>
            <person name="Koehler B."/>
            <person name="Kolukisaoglu U."/>
            <person name="Kubo M."/>
            <person name="Kurata T."/>
            <person name="Lalonde S."/>
            <person name="Li K."/>
            <person name="Li Y."/>
            <person name="Litt A."/>
            <person name="Lyons E."/>
            <person name="Manning G."/>
            <person name="Maruyama T."/>
            <person name="Michael T.P."/>
            <person name="Mikami K."/>
            <person name="Miyazaki S."/>
            <person name="Morinaga S."/>
            <person name="Murata T."/>
            <person name="Mueller-Roeber B."/>
            <person name="Nelson D.R."/>
            <person name="Obara M."/>
            <person name="Oguri Y."/>
            <person name="Olmstead R.G."/>
            <person name="Onodera N."/>
            <person name="Petersen B.L."/>
            <person name="Pils B."/>
            <person name="Prigge M."/>
            <person name="Rensing S.A."/>
            <person name="Riano-Pachon D.M."/>
            <person name="Roberts A.W."/>
            <person name="Sato Y."/>
            <person name="Scheller H.V."/>
            <person name="Schulz B."/>
            <person name="Schulz C."/>
            <person name="Shakirov E.V."/>
            <person name="Shibagaki N."/>
            <person name="Shinohara N."/>
            <person name="Shippen D.E."/>
            <person name="Soerensen I."/>
            <person name="Sotooka R."/>
            <person name="Sugimoto N."/>
            <person name="Sugita M."/>
            <person name="Sumikawa N."/>
            <person name="Tanurdzic M."/>
            <person name="Theissen G."/>
            <person name="Ulvskov P."/>
            <person name="Wakazuki S."/>
            <person name="Weng J.K."/>
            <person name="Willats W.W."/>
            <person name="Wipf D."/>
            <person name="Wolf P.G."/>
            <person name="Yang L."/>
            <person name="Zimmer A.D."/>
            <person name="Zhu Q."/>
            <person name="Mitros T."/>
            <person name="Hellsten U."/>
            <person name="Loque D."/>
            <person name="Otillar R."/>
            <person name="Salamov A."/>
            <person name="Schmutz J."/>
            <person name="Shapiro H."/>
            <person name="Lindquist E."/>
            <person name="Lucas S."/>
            <person name="Rokhsar D."/>
            <person name="Grigoriev I.V."/>
        </authorList>
    </citation>
    <scope>NUCLEOTIDE SEQUENCE [LARGE SCALE GENOMIC DNA]</scope>
</reference>
<dbReference type="AlphaFoldDB" id="D8SCX8"/>
<feature type="signal peptide" evidence="2">
    <location>
        <begin position="1"/>
        <end position="19"/>
    </location>
</feature>
<organism evidence="4">
    <name type="scientific">Selaginella moellendorffii</name>
    <name type="common">Spikemoss</name>
    <dbReference type="NCBI Taxonomy" id="88036"/>
    <lineage>
        <taxon>Eukaryota</taxon>
        <taxon>Viridiplantae</taxon>
        <taxon>Streptophyta</taxon>
        <taxon>Embryophyta</taxon>
        <taxon>Tracheophyta</taxon>
        <taxon>Lycopodiopsida</taxon>
        <taxon>Selaginellales</taxon>
        <taxon>Selaginellaceae</taxon>
        <taxon>Selaginella</taxon>
    </lineage>
</organism>
<sequence>MVLLRSLWLDCHCLGYLLAATSRDLSKNLEKAKKKVLVVLPTVMAIQLVVESIRYENPAYVNDTNIERELLDSAEDLRAEDRGGAGPANRDAPVGIVRDVHEASIVGGSSGGLEEGGEKLTLVGEAPEVVDSFVLEQDVVAEDVSYLLAGDGLRELIQDGIKHGVLGGENGEGGTLVDLVGNAGLKQQHVQVGVVREEAENLGDVDAENCGSSQRKEDQDEKGGSVRNHHRHLYELSAKSLTSSRM</sequence>
<accession>D8SCX8</accession>
<feature type="region of interest" description="Disordered" evidence="1">
    <location>
        <begin position="203"/>
        <end position="246"/>
    </location>
</feature>
<evidence type="ECO:0000256" key="1">
    <source>
        <dbReference type="SAM" id="MobiDB-lite"/>
    </source>
</evidence>
<proteinExistence type="predicted"/>
<dbReference type="InParanoid" id="D8SCX8"/>
<dbReference type="HOGENOM" id="CLU_1130675_0_0_1"/>
<feature type="compositionally biased region" description="Basic and acidic residues" evidence="1">
    <location>
        <begin position="214"/>
        <end position="224"/>
    </location>
</feature>